<dbReference type="Proteomes" id="UP000179454">
    <property type="component" value="Unassembled WGS sequence"/>
</dbReference>
<dbReference type="SMART" id="SM00470">
    <property type="entry name" value="ParB"/>
    <property type="match status" value="1"/>
</dbReference>
<dbReference type="EMBL" id="MBFE02000006">
    <property type="protein sequence ID" value="MUO42400.1"/>
    <property type="molecule type" value="Genomic_DNA"/>
</dbReference>
<evidence type="ECO:0000259" key="1">
    <source>
        <dbReference type="SMART" id="SM00470"/>
    </source>
</evidence>
<dbReference type="Proteomes" id="UP000179536">
    <property type="component" value="Unassembled WGS sequence"/>
</dbReference>
<dbReference type="Gene3D" id="3.90.1530.30">
    <property type="match status" value="1"/>
</dbReference>
<dbReference type="CDD" id="cd16409">
    <property type="entry name" value="ParB_N_like"/>
    <property type="match status" value="1"/>
</dbReference>
<feature type="domain" description="ParB-like N-terminal" evidence="1">
    <location>
        <begin position="5"/>
        <end position="98"/>
    </location>
</feature>
<dbReference type="EMBL" id="MBFA02000007">
    <property type="protein sequence ID" value="MUP10686.1"/>
    <property type="molecule type" value="Genomic_DNA"/>
</dbReference>
<evidence type="ECO:0000313" key="3">
    <source>
        <dbReference type="EMBL" id="MUP10686.1"/>
    </source>
</evidence>
<proteinExistence type="predicted"/>
<organism evidence="3 5">
    <name type="scientific">Agrobacterium vitis</name>
    <name type="common">Rhizobium vitis</name>
    <dbReference type="NCBI Taxonomy" id="373"/>
    <lineage>
        <taxon>Bacteria</taxon>
        <taxon>Pseudomonadati</taxon>
        <taxon>Pseudomonadota</taxon>
        <taxon>Alphaproteobacteria</taxon>
        <taxon>Hyphomicrobiales</taxon>
        <taxon>Rhizobiaceae</taxon>
        <taxon>Rhizobium/Agrobacterium group</taxon>
        <taxon>Agrobacterium</taxon>
    </lineage>
</organism>
<dbReference type="SUPFAM" id="SSF110849">
    <property type="entry name" value="ParB/Sulfiredoxin"/>
    <property type="match status" value="1"/>
</dbReference>
<comment type="caution">
    <text evidence="3">The sequence shown here is derived from an EMBL/GenBank/DDBJ whole genome shotgun (WGS) entry which is preliminary data.</text>
</comment>
<dbReference type="InterPro" id="IPR036086">
    <property type="entry name" value="ParB/Sulfiredoxin_sf"/>
</dbReference>
<name>A0ABD6H8E7_AGRVI</name>
<dbReference type="Pfam" id="PF02195">
    <property type="entry name" value="ParB_N"/>
    <property type="match status" value="1"/>
</dbReference>
<sequence>MAEFARIPLSSIHIGTRARPVDEDHALAIAASMAERGLINPITVRKTPAANKGATPYTLVAGGHRLRAAELNQWSEIDAIAVAADAVEGQLIELSENLYRNELSKLDRAVFVLTFRELWEEKNGKIQRGGDKKSKGNDCPLIFAPGKELSEQVQERLGFRERTYKYVTAIGQNLYPPLRAALRGTPFADDQSLLLKLAKKGPTEQAAIAKALETEPDVKKVLSYMAEPKVQADPATKQAAILTTLQKAWKDADDTTRSRFLISIGMMDDLREAAE</sequence>
<evidence type="ECO:0000313" key="2">
    <source>
        <dbReference type="EMBL" id="MUO42400.1"/>
    </source>
</evidence>
<dbReference type="PANTHER" id="PTHR33375">
    <property type="entry name" value="CHROMOSOME-PARTITIONING PROTEIN PARB-RELATED"/>
    <property type="match status" value="1"/>
</dbReference>
<dbReference type="InterPro" id="IPR050336">
    <property type="entry name" value="Chromosome_partition/occlusion"/>
</dbReference>
<dbReference type="InterPro" id="IPR003115">
    <property type="entry name" value="ParB_N"/>
</dbReference>
<reference evidence="4 5" key="1">
    <citation type="submission" date="2019-11" db="EMBL/GenBank/DDBJ databases">
        <title>Whole-genome sequencing of Allorhizobium vitis.</title>
        <authorList>
            <person name="Gan H.M."/>
            <person name="Savka M.A."/>
        </authorList>
    </citation>
    <scope>NUCLEOTIDE SEQUENCE [LARGE SCALE GENOMIC DNA]</scope>
    <source>
        <strain evidence="3 5">RF2/1</strain>
        <strain evidence="2 4">T1/7</strain>
    </source>
</reference>
<protein>
    <submittedName>
        <fullName evidence="3">Transcriptional regulator</fullName>
    </submittedName>
</protein>
<gene>
    <name evidence="3" type="ORF">BBK91_012470</name>
    <name evidence="2" type="ORF">BBL17_011465</name>
</gene>
<dbReference type="PANTHER" id="PTHR33375:SF1">
    <property type="entry name" value="CHROMOSOME-PARTITIONING PROTEIN PARB-RELATED"/>
    <property type="match status" value="1"/>
</dbReference>
<evidence type="ECO:0000313" key="4">
    <source>
        <dbReference type="Proteomes" id="UP000179454"/>
    </source>
</evidence>
<keyword evidence="4" id="KW-1185">Reference proteome</keyword>
<evidence type="ECO:0000313" key="5">
    <source>
        <dbReference type="Proteomes" id="UP000179536"/>
    </source>
</evidence>
<accession>A0ABD6H8E7</accession>
<dbReference type="AlphaFoldDB" id="A0ABD6H8E7"/>
<dbReference type="RefSeq" id="WP_015916606.1">
    <property type="nucleotide sequence ID" value="NZ_MBFA02000007.1"/>
</dbReference>